<dbReference type="SMART" id="SM00327">
    <property type="entry name" value="VWA"/>
    <property type="match status" value="1"/>
</dbReference>
<evidence type="ECO:0000313" key="4">
    <source>
        <dbReference type="EMBL" id="KAK6746257.1"/>
    </source>
</evidence>
<feature type="domain" description="C-type lectin" evidence="2">
    <location>
        <begin position="270"/>
        <end position="389"/>
    </location>
</feature>
<dbReference type="CDD" id="cd00037">
    <property type="entry name" value="CLECT"/>
    <property type="match status" value="1"/>
</dbReference>
<dbReference type="InterPro" id="IPR016186">
    <property type="entry name" value="C-type_lectin-like/link_sf"/>
</dbReference>
<dbReference type="PANTHER" id="PTHR31024:SF3">
    <property type="entry name" value="C-TYPE LECTIN-RELATED"/>
    <property type="match status" value="1"/>
</dbReference>
<organism evidence="4 5">
    <name type="scientific">Necator americanus</name>
    <name type="common">Human hookworm</name>
    <dbReference type="NCBI Taxonomy" id="51031"/>
    <lineage>
        <taxon>Eukaryota</taxon>
        <taxon>Metazoa</taxon>
        <taxon>Ecdysozoa</taxon>
        <taxon>Nematoda</taxon>
        <taxon>Chromadorea</taxon>
        <taxon>Rhabditida</taxon>
        <taxon>Rhabditina</taxon>
        <taxon>Rhabditomorpha</taxon>
        <taxon>Strongyloidea</taxon>
        <taxon>Ancylostomatidae</taxon>
        <taxon>Bunostominae</taxon>
        <taxon>Necator</taxon>
    </lineage>
</organism>
<dbReference type="PANTHER" id="PTHR31024">
    <property type="entry name" value="C-TYPE LECTIN"/>
    <property type="match status" value="1"/>
</dbReference>
<keyword evidence="5" id="KW-1185">Reference proteome</keyword>
<dbReference type="PROSITE" id="PS50234">
    <property type="entry name" value="VWFA"/>
    <property type="match status" value="1"/>
</dbReference>
<dbReference type="SUPFAM" id="SSF56436">
    <property type="entry name" value="C-type lectin-like"/>
    <property type="match status" value="1"/>
</dbReference>
<dbReference type="EMBL" id="JAVFWL010000003">
    <property type="protein sequence ID" value="KAK6746257.1"/>
    <property type="molecule type" value="Genomic_DNA"/>
</dbReference>
<dbReference type="PROSITE" id="PS50041">
    <property type="entry name" value="C_TYPE_LECTIN_2"/>
    <property type="match status" value="1"/>
</dbReference>
<accession>A0ABR1D6W3</accession>
<dbReference type="Pfam" id="PF00092">
    <property type="entry name" value="VWA"/>
    <property type="match status" value="1"/>
</dbReference>
<evidence type="ECO:0000259" key="2">
    <source>
        <dbReference type="PROSITE" id="PS50041"/>
    </source>
</evidence>
<dbReference type="InterPro" id="IPR016187">
    <property type="entry name" value="CTDL_fold"/>
</dbReference>
<dbReference type="Gene3D" id="3.40.50.410">
    <property type="entry name" value="von Willebrand factor, type A domain"/>
    <property type="match status" value="1"/>
</dbReference>
<dbReference type="SUPFAM" id="SSF53300">
    <property type="entry name" value="vWA-like"/>
    <property type="match status" value="1"/>
</dbReference>
<name>A0ABR1D6W3_NECAM</name>
<dbReference type="Proteomes" id="UP001303046">
    <property type="component" value="Unassembled WGS sequence"/>
</dbReference>
<dbReference type="InterPro" id="IPR001304">
    <property type="entry name" value="C-type_lectin-like"/>
</dbReference>
<dbReference type="InterPro" id="IPR036465">
    <property type="entry name" value="vWFA_dom_sf"/>
</dbReference>
<dbReference type="Gene3D" id="3.10.100.10">
    <property type="entry name" value="Mannose-Binding Protein A, subunit A"/>
    <property type="match status" value="1"/>
</dbReference>
<dbReference type="InterPro" id="IPR002035">
    <property type="entry name" value="VWF_A"/>
</dbReference>
<sequence length="403" mass="45322">MAHFEIVIFSLAAFCFFVAETETSPTVESTTKPEPLAASSEETGQILKEKEDELLDHLSSECPCTPNNIWLDLFFLLDSSSAMTRSSFQFVTAYVESVLYQMSVGLSDGQETRVGFITYGKNAKLLYNLSFWDSTNKLVNYMNLSLESSLGTDIEGAIRLAEANFIPPHHRLNARKVIVIIASAFQSGTYHDPMVAANTFKEDGGIIITVEYVQVHGDPVPLLDTLASPGYTLTNRYSKLDSLDLIRLFCKANCFCPTNYKPYKMKDNIPYGGCYKISTLPAIQMLAQRSCNRHFNGSLAVVQSQDKADFLLNMRRSNSSFWIGLNYKDRGYHWINGDELNNGDFKAWAFGYPDSEQGDCVKMQRCDTCQGKVAWFNERCGRDLVYACQTTACSTDHYCPHLR</sequence>
<gene>
    <name evidence="4" type="primary">Necator_chrIII.g13164</name>
    <name evidence="4" type="ORF">RB195_012397</name>
</gene>
<proteinExistence type="predicted"/>
<dbReference type="SMART" id="SM00034">
    <property type="entry name" value="CLECT"/>
    <property type="match status" value="1"/>
</dbReference>
<evidence type="ECO:0000313" key="5">
    <source>
        <dbReference type="Proteomes" id="UP001303046"/>
    </source>
</evidence>
<comment type="caution">
    <text evidence="4">The sequence shown here is derived from an EMBL/GenBank/DDBJ whole genome shotgun (WGS) entry which is preliminary data.</text>
</comment>
<feature type="chain" id="PRO_5046459182" description="von Willebrand factor type A domain protein" evidence="1">
    <location>
        <begin position="24"/>
        <end position="403"/>
    </location>
</feature>
<reference evidence="4 5" key="1">
    <citation type="submission" date="2023-08" db="EMBL/GenBank/DDBJ databases">
        <title>A Necator americanus chromosomal reference genome.</title>
        <authorList>
            <person name="Ilik V."/>
            <person name="Petrzelkova K.J."/>
            <person name="Pardy F."/>
            <person name="Fuh T."/>
            <person name="Niatou-Singa F.S."/>
            <person name="Gouil Q."/>
            <person name="Baker L."/>
            <person name="Ritchie M.E."/>
            <person name="Jex A.R."/>
            <person name="Gazzola D."/>
            <person name="Li H."/>
            <person name="Toshio Fujiwara R."/>
            <person name="Zhan B."/>
            <person name="Aroian R.V."/>
            <person name="Pafco B."/>
            <person name="Schwarz E.M."/>
        </authorList>
    </citation>
    <scope>NUCLEOTIDE SEQUENCE [LARGE SCALE GENOMIC DNA]</scope>
    <source>
        <strain evidence="4 5">Aroian</strain>
        <tissue evidence="4">Whole animal</tissue>
    </source>
</reference>
<evidence type="ECO:0000259" key="3">
    <source>
        <dbReference type="PROSITE" id="PS50234"/>
    </source>
</evidence>
<feature type="domain" description="VWFA" evidence="3">
    <location>
        <begin position="72"/>
        <end position="252"/>
    </location>
</feature>
<evidence type="ECO:0008006" key="6">
    <source>
        <dbReference type="Google" id="ProtNLM"/>
    </source>
</evidence>
<protein>
    <recommendedName>
        <fullName evidence="6">von Willebrand factor type A domain protein</fullName>
    </recommendedName>
</protein>
<feature type="signal peptide" evidence="1">
    <location>
        <begin position="1"/>
        <end position="23"/>
    </location>
</feature>
<dbReference type="Pfam" id="PF00059">
    <property type="entry name" value="Lectin_C"/>
    <property type="match status" value="1"/>
</dbReference>
<keyword evidence="1" id="KW-0732">Signal</keyword>
<evidence type="ECO:0000256" key="1">
    <source>
        <dbReference type="SAM" id="SignalP"/>
    </source>
</evidence>